<keyword evidence="1" id="KW-0812">Transmembrane</keyword>
<gene>
    <name evidence="2" type="ORF">HCU01_25140</name>
    <name evidence="3" type="ORF">SAMN05660971_03222</name>
</gene>
<accession>A0A1M7JMY4</accession>
<reference evidence="2 5" key="2">
    <citation type="submission" date="2019-07" db="EMBL/GenBank/DDBJ databases">
        <title>Whole genome shotgun sequence of Halomonas cupida NBRC 102219.</title>
        <authorList>
            <person name="Hosoyama A."/>
            <person name="Uohara A."/>
            <person name="Ohji S."/>
            <person name="Ichikawa N."/>
        </authorList>
    </citation>
    <scope>NUCLEOTIDE SEQUENCE [LARGE SCALE GENOMIC DNA]</scope>
    <source>
        <strain evidence="2 5">NBRC 102219</strain>
    </source>
</reference>
<feature type="transmembrane region" description="Helical" evidence="1">
    <location>
        <begin position="66"/>
        <end position="86"/>
    </location>
</feature>
<dbReference type="Proteomes" id="UP000184123">
    <property type="component" value="Unassembled WGS sequence"/>
</dbReference>
<dbReference type="EMBL" id="FRCA01000009">
    <property type="protein sequence ID" value="SHM53897.1"/>
    <property type="molecule type" value="Genomic_DNA"/>
</dbReference>
<evidence type="ECO:0000313" key="4">
    <source>
        <dbReference type="Proteomes" id="UP000184123"/>
    </source>
</evidence>
<reference evidence="3 4" key="1">
    <citation type="submission" date="2016-11" db="EMBL/GenBank/DDBJ databases">
        <authorList>
            <person name="Jaros S."/>
            <person name="Januszkiewicz K."/>
            <person name="Wedrychowicz H."/>
        </authorList>
    </citation>
    <scope>NUCLEOTIDE SEQUENCE [LARGE SCALE GENOMIC DNA]</scope>
    <source>
        <strain evidence="3 4">DSM 4740</strain>
    </source>
</reference>
<dbReference type="RefSeq" id="WP_073436240.1">
    <property type="nucleotide sequence ID" value="NZ_BJXU01000094.1"/>
</dbReference>
<dbReference type="Proteomes" id="UP000321726">
    <property type="component" value="Unassembled WGS sequence"/>
</dbReference>
<dbReference type="GO" id="GO:0016740">
    <property type="term" value="F:transferase activity"/>
    <property type="evidence" value="ECO:0007669"/>
    <property type="project" value="UniProtKB-KW"/>
</dbReference>
<dbReference type="AlphaFoldDB" id="A0A1M7JMY4"/>
<dbReference type="SUPFAM" id="SSF52540">
    <property type="entry name" value="P-loop containing nucleoside triphosphate hydrolases"/>
    <property type="match status" value="1"/>
</dbReference>
<evidence type="ECO:0000256" key="1">
    <source>
        <dbReference type="SAM" id="Phobius"/>
    </source>
</evidence>
<protein>
    <submittedName>
        <fullName evidence="3">Sulfotransferase family protein</fullName>
    </submittedName>
</protein>
<keyword evidence="1" id="KW-0472">Membrane</keyword>
<evidence type="ECO:0000313" key="5">
    <source>
        <dbReference type="Proteomes" id="UP000321726"/>
    </source>
</evidence>
<sequence length="491" mass="54991">MMVWLALFASLVAFIGVLKGLAAQYHAVNAVRLAQGALAVISDPELDDEVKERQVQRASVSLLKSFFILLAIGVAACVSAYVLVAGGNLLGLYGMQEVWQVATSAVFLVVSTVAAVLLWILLSRRRGARGGETQENTEKRDEVPYSSMDKALHLYAFSSSAQSTLAGLENRLWRKRIQTTPNRRPVFVTSLPRAGTTILLELLARQNEFASPTYRHMPFTMAPLLWGRYSRLLRKSGAKAERAHGDGIEVDFESPEAFEEMVWMAFWKDRYTDRNISLWEAGDRHAEFESFLDQHMRKVIIGKPGATSYVSKNNANIARLPLLKALYPESRILVPVREPLAQVQSLMRQHQRFSDLHQRDRFARQYMEGIGHFEFGAALRPIAFAGAPTSSEGAEHVDYWLRYWIAAYEHVLTQAPRDTVFVDHEALSQTPSQQLPRLAEALAVDDQAAISACSDMFHASREVRTLAGATPELISRAREVHAELLERTLKA</sequence>
<keyword evidence="5" id="KW-1185">Reference proteome</keyword>
<proteinExistence type="predicted"/>
<feature type="transmembrane region" description="Helical" evidence="1">
    <location>
        <begin position="98"/>
        <end position="122"/>
    </location>
</feature>
<organism evidence="3 4">
    <name type="scientific">Halomonas cupida</name>
    <dbReference type="NCBI Taxonomy" id="44933"/>
    <lineage>
        <taxon>Bacteria</taxon>
        <taxon>Pseudomonadati</taxon>
        <taxon>Pseudomonadota</taxon>
        <taxon>Gammaproteobacteria</taxon>
        <taxon>Oceanospirillales</taxon>
        <taxon>Halomonadaceae</taxon>
        <taxon>Halomonas</taxon>
    </lineage>
</organism>
<evidence type="ECO:0000313" key="2">
    <source>
        <dbReference type="EMBL" id="GEN24565.1"/>
    </source>
</evidence>
<dbReference type="InterPro" id="IPR027417">
    <property type="entry name" value="P-loop_NTPase"/>
</dbReference>
<keyword evidence="3" id="KW-0808">Transferase</keyword>
<dbReference type="STRING" id="44933.SAMN05660971_03222"/>
<keyword evidence="1" id="KW-1133">Transmembrane helix</keyword>
<name>A0A1M7JMY4_9GAMM</name>
<dbReference type="Gene3D" id="3.40.50.300">
    <property type="entry name" value="P-loop containing nucleotide triphosphate hydrolases"/>
    <property type="match status" value="1"/>
</dbReference>
<dbReference type="OrthoDB" id="1441538at2"/>
<dbReference type="Pfam" id="PF13469">
    <property type="entry name" value="Sulfotransfer_3"/>
    <property type="match status" value="1"/>
</dbReference>
<dbReference type="EMBL" id="BJXU01000094">
    <property type="protein sequence ID" value="GEN24565.1"/>
    <property type="molecule type" value="Genomic_DNA"/>
</dbReference>
<evidence type="ECO:0000313" key="3">
    <source>
        <dbReference type="EMBL" id="SHM53897.1"/>
    </source>
</evidence>